<protein>
    <recommendedName>
        <fullName evidence="1">Acyl-CoA thioesterase-like N-terminal HotDog domain-containing protein</fullName>
    </recommendedName>
</protein>
<dbReference type="PATRIC" id="fig|543877.4.peg.1419"/>
<dbReference type="EMBL" id="CP011805">
    <property type="protein sequence ID" value="AKM07468.1"/>
    <property type="molecule type" value="Genomic_DNA"/>
</dbReference>
<dbReference type="OrthoDB" id="9813158at2"/>
<accession>A0A0G3XAP2</accession>
<dbReference type="InterPro" id="IPR049449">
    <property type="entry name" value="TesB_ACOT8-like_N"/>
</dbReference>
<name>A0A0G3XAP2_9SPHN</name>
<dbReference type="Pfam" id="PF13622">
    <property type="entry name" value="4HBT_3"/>
    <property type="match status" value="1"/>
</dbReference>
<dbReference type="InterPro" id="IPR003736">
    <property type="entry name" value="PAAI_dom"/>
</dbReference>
<organism evidence="2 3">
    <name type="scientific">Pelagerythrobacter marensis</name>
    <dbReference type="NCBI Taxonomy" id="543877"/>
    <lineage>
        <taxon>Bacteria</taxon>
        <taxon>Pseudomonadati</taxon>
        <taxon>Pseudomonadota</taxon>
        <taxon>Alphaproteobacteria</taxon>
        <taxon>Sphingomonadales</taxon>
        <taxon>Erythrobacteraceae</taxon>
        <taxon>Pelagerythrobacter</taxon>
    </lineage>
</organism>
<dbReference type="AlphaFoldDB" id="A0A0G3XAP2"/>
<dbReference type="GO" id="GO:0016790">
    <property type="term" value="F:thiolester hydrolase activity"/>
    <property type="evidence" value="ECO:0007669"/>
    <property type="project" value="UniProtKB-ARBA"/>
</dbReference>
<feature type="domain" description="Acyl-CoA thioesterase-like N-terminal HotDog" evidence="1">
    <location>
        <begin position="49"/>
        <end position="132"/>
    </location>
</feature>
<dbReference type="KEGG" id="amx:AM2010_1396"/>
<dbReference type="NCBIfam" id="TIGR00369">
    <property type="entry name" value="unchar_dom_1"/>
    <property type="match status" value="1"/>
</dbReference>
<proteinExistence type="predicted"/>
<evidence type="ECO:0000313" key="2">
    <source>
        <dbReference type="EMBL" id="AKM07468.1"/>
    </source>
</evidence>
<reference evidence="2 3" key="1">
    <citation type="submission" date="2015-06" db="EMBL/GenBank/DDBJ databases">
        <authorList>
            <person name="Kim K.M."/>
        </authorList>
    </citation>
    <scope>NUCLEOTIDE SEQUENCE [LARGE SCALE GENOMIC DNA]</scope>
    <source>
        <strain evidence="2 3">KCTC 22370</strain>
    </source>
</reference>
<dbReference type="RefSeq" id="WP_047806473.1">
    <property type="nucleotide sequence ID" value="NZ_CP011805.1"/>
</dbReference>
<dbReference type="InterPro" id="IPR029069">
    <property type="entry name" value="HotDog_dom_sf"/>
</dbReference>
<sequence>MTGDPAISALERDLPAYARSLGIGIDSMEDGSPVLRIPFGEIVEGRPTVFHGGATSGLLENAGYAALRAQLARAGREHRLKPINVTVQFLSAAKAKPTYARGRVLRMGRRNANIEVEAWQDDRSRPVATAVMNVLMAETGGDGAEA</sequence>
<keyword evidence="3" id="KW-1185">Reference proteome</keyword>
<dbReference type="STRING" id="543877.AM2010_1396"/>
<dbReference type="Gene3D" id="3.10.129.10">
    <property type="entry name" value="Hotdog Thioesterase"/>
    <property type="match status" value="1"/>
</dbReference>
<dbReference type="CDD" id="cd03443">
    <property type="entry name" value="PaaI_thioesterase"/>
    <property type="match status" value="1"/>
</dbReference>
<gene>
    <name evidence="2" type="ORF">AM2010_1396</name>
</gene>
<dbReference type="Proteomes" id="UP000037643">
    <property type="component" value="Chromosome"/>
</dbReference>
<dbReference type="SUPFAM" id="SSF54637">
    <property type="entry name" value="Thioesterase/thiol ester dehydrase-isomerase"/>
    <property type="match status" value="1"/>
</dbReference>
<evidence type="ECO:0000259" key="1">
    <source>
        <dbReference type="Pfam" id="PF13622"/>
    </source>
</evidence>
<evidence type="ECO:0000313" key="3">
    <source>
        <dbReference type="Proteomes" id="UP000037643"/>
    </source>
</evidence>